<evidence type="ECO:0000256" key="7">
    <source>
        <dbReference type="SAM" id="MobiDB-lite"/>
    </source>
</evidence>
<name>A0A485KT73_9STRA</name>
<dbReference type="SMART" id="SM00978">
    <property type="entry name" value="Tim44"/>
    <property type="match status" value="1"/>
</dbReference>
<reference evidence="10 11" key="1">
    <citation type="submission" date="2019-03" db="EMBL/GenBank/DDBJ databases">
        <authorList>
            <person name="Gaulin E."/>
            <person name="Dumas B."/>
        </authorList>
    </citation>
    <scope>NUCLEOTIDE SEQUENCE [LARGE SCALE GENOMIC DNA]</scope>
    <source>
        <strain evidence="10">CBS 568.67</strain>
    </source>
</reference>
<protein>
    <submittedName>
        <fullName evidence="10">Aste57867_11326 protein</fullName>
    </submittedName>
</protein>
<evidence type="ECO:0000256" key="4">
    <source>
        <dbReference type="ARBA" id="ARBA00022946"/>
    </source>
</evidence>
<dbReference type="Gene3D" id="3.10.450.240">
    <property type="match status" value="1"/>
</dbReference>
<dbReference type="PANTHER" id="PTHR10721">
    <property type="entry name" value="MITOCHONDRIAL IMPORT INNER MEMBRANE TRANSLOCASE SUBUNIT TIM44"/>
    <property type="match status" value="1"/>
</dbReference>
<sequence>MIRHTFLRAAVRVRATGHASANANLNVRNMSFFQRLKEEIQAELNKDVVKDTTEKSKEAKDEFEKRAQQTKEEFEETLRKAKEEASGFEKRAQQTKEEFEETLRKAKEEASKSEYFQEAKSKFFDPLNDATAKVVGNNTEGVKETLVETFYEVFGMNKKKSIEETLTSSLADKSSKKVETEGGEEAAAYTGTTAMVLVKGEQTAWERVAARLKETPIIQGLLDAAQQAAKTKAGQTLGATAKTARDKVGDATEDVREYWETSQNPWVYRMSSIYDGLFGETAESIAIKEIRRADPSFDVETWKDAVAENVVPHVLDAFLRGNSRDLKQWMGEAAYNQVNFAIRDRKSEGLVVDPNILAIRNVTVIALSAEDKQAPIIGIQLMAQQINCIRNREGEIIEGAEDDIQANFYIFAFRREYDEEAAALKWKIIEFGVIGSVPYI</sequence>
<dbReference type="GO" id="GO:0005743">
    <property type="term" value="C:mitochondrial inner membrane"/>
    <property type="evidence" value="ECO:0007669"/>
    <property type="project" value="UniProtKB-SubCell"/>
</dbReference>
<evidence type="ECO:0000313" key="10">
    <source>
        <dbReference type="EMBL" id="VFT88188.1"/>
    </source>
</evidence>
<dbReference type="GO" id="GO:0051087">
    <property type="term" value="F:protein-folding chaperone binding"/>
    <property type="evidence" value="ECO:0007669"/>
    <property type="project" value="TreeGrafter"/>
</dbReference>
<feature type="domain" description="Tim44-like" evidence="8">
    <location>
        <begin position="284"/>
        <end position="433"/>
    </location>
</feature>
<dbReference type="AlphaFoldDB" id="A0A485KT73"/>
<evidence type="ECO:0000256" key="1">
    <source>
        <dbReference type="ARBA" id="ARBA00004273"/>
    </source>
</evidence>
<dbReference type="EMBL" id="CAADRA010005293">
    <property type="protein sequence ID" value="VFT88188.1"/>
    <property type="molecule type" value="Genomic_DNA"/>
</dbReference>
<dbReference type="SUPFAM" id="SSF54427">
    <property type="entry name" value="NTF2-like"/>
    <property type="match status" value="1"/>
</dbReference>
<organism evidence="10 11">
    <name type="scientific">Aphanomyces stellatus</name>
    <dbReference type="NCBI Taxonomy" id="120398"/>
    <lineage>
        <taxon>Eukaryota</taxon>
        <taxon>Sar</taxon>
        <taxon>Stramenopiles</taxon>
        <taxon>Oomycota</taxon>
        <taxon>Saprolegniomycetes</taxon>
        <taxon>Saprolegniales</taxon>
        <taxon>Verrucalvaceae</taxon>
        <taxon>Aphanomyces</taxon>
    </lineage>
</organism>
<evidence type="ECO:0000256" key="2">
    <source>
        <dbReference type="ARBA" id="ARBA00009597"/>
    </source>
</evidence>
<dbReference type="OrthoDB" id="10265990at2759"/>
<gene>
    <name evidence="10" type="primary">Aste57867_11326</name>
    <name evidence="9" type="ORF">As57867_011284</name>
    <name evidence="10" type="ORF">ASTE57867_11326</name>
</gene>
<dbReference type="EMBL" id="VJMH01005272">
    <property type="protein sequence ID" value="KAF0697995.1"/>
    <property type="molecule type" value="Genomic_DNA"/>
</dbReference>
<dbReference type="InterPro" id="IPR032710">
    <property type="entry name" value="NTF2-like_dom_sf"/>
</dbReference>
<feature type="region of interest" description="Disordered" evidence="7">
    <location>
        <begin position="51"/>
        <end position="96"/>
    </location>
</feature>
<keyword evidence="4" id="KW-0809">Transit peptide</keyword>
<evidence type="ECO:0000259" key="8">
    <source>
        <dbReference type="SMART" id="SM00978"/>
    </source>
</evidence>
<keyword evidence="5" id="KW-0496">Mitochondrion</keyword>
<comment type="subcellular location">
    <subcellularLocation>
        <location evidence="1">Mitochondrion inner membrane</location>
    </subcellularLocation>
</comment>
<evidence type="ECO:0000313" key="11">
    <source>
        <dbReference type="Proteomes" id="UP000332933"/>
    </source>
</evidence>
<evidence type="ECO:0000256" key="6">
    <source>
        <dbReference type="ARBA" id="ARBA00023136"/>
    </source>
</evidence>
<keyword evidence="6" id="KW-0472">Membrane</keyword>
<evidence type="ECO:0000256" key="5">
    <source>
        <dbReference type="ARBA" id="ARBA00023128"/>
    </source>
</evidence>
<dbReference type="Proteomes" id="UP000332933">
    <property type="component" value="Unassembled WGS sequence"/>
</dbReference>
<evidence type="ECO:0000256" key="3">
    <source>
        <dbReference type="ARBA" id="ARBA00022792"/>
    </source>
</evidence>
<dbReference type="InterPro" id="IPR007379">
    <property type="entry name" value="Tim44-like_dom"/>
</dbReference>
<keyword evidence="3" id="KW-0999">Mitochondrion inner membrane</keyword>
<dbReference type="Pfam" id="PF04280">
    <property type="entry name" value="Tim44"/>
    <property type="match status" value="1"/>
</dbReference>
<dbReference type="GO" id="GO:0030150">
    <property type="term" value="P:protein import into mitochondrial matrix"/>
    <property type="evidence" value="ECO:0007669"/>
    <property type="project" value="TreeGrafter"/>
</dbReference>
<evidence type="ECO:0000313" key="9">
    <source>
        <dbReference type="EMBL" id="KAF0697995.1"/>
    </source>
</evidence>
<accession>A0A485KT73</accession>
<dbReference type="PANTHER" id="PTHR10721:SF1">
    <property type="entry name" value="MITOCHONDRIAL IMPORT INNER MEMBRANE TRANSLOCASE SUBUNIT TIM44"/>
    <property type="match status" value="1"/>
</dbReference>
<proteinExistence type="inferred from homology"/>
<dbReference type="InterPro" id="IPR039544">
    <property type="entry name" value="Tim44-like"/>
</dbReference>
<keyword evidence="11" id="KW-1185">Reference proteome</keyword>
<reference evidence="9" key="2">
    <citation type="submission" date="2019-06" db="EMBL/GenBank/DDBJ databases">
        <title>Genomics analysis of Aphanomyces spp. identifies a new class of oomycete effector associated with host adaptation.</title>
        <authorList>
            <person name="Gaulin E."/>
        </authorList>
    </citation>
    <scope>NUCLEOTIDE SEQUENCE</scope>
    <source>
        <strain evidence="9">CBS 578.67</strain>
    </source>
</reference>
<comment type="similarity">
    <text evidence="2">Belongs to the Tim44 family.</text>
</comment>